<name>A0A0B6YQM1_9EUPU</name>
<accession>A0A0B6YQM1</accession>
<evidence type="ECO:0000313" key="1">
    <source>
        <dbReference type="EMBL" id="CEK58513.1"/>
    </source>
</evidence>
<dbReference type="EMBL" id="HACG01011648">
    <property type="protein sequence ID" value="CEK58513.1"/>
    <property type="molecule type" value="Transcribed_RNA"/>
</dbReference>
<gene>
    <name evidence="1" type="primary">ORF33367</name>
</gene>
<organism evidence="1">
    <name type="scientific">Arion vulgaris</name>
    <dbReference type="NCBI Taxonomy" id="1028688"/>
    <lineage>
        <taxon>Eukaryota</taxon>
        <taxon>Metazoa</taxon>
        <taxon>Spiralia</taxon>
        <taxon>Lophotrochozoa</taxon>
        <taxon>Mollusca</taxon>
        <taxon>Gastropoda</taxon>
        <taxon>Heterobranchia</taxon>
        <taxon>Euthyneura</taxon>
        <taxon>Panpulmonata</taxon>
        <taxon>Eupulmonata</taxon>
        <taxon>Stylommatophora</taxon>
        <taxon>Helicina</taxon>
        <taxon>Arionoidea</taxon>
        <taxon>Arionidae</taxon>
        <taxon>Arion</taxon>
    </lineage>
</organism>
<proteinExistence type="predicted"/>
<protein>
    <submittedName>
        <fullName evidence="1">Uncharacterized protein</fullName>
    </submittedName>
</protein>
<feature type="non-terminal residue" evidence="1">
    <location>
        <position position="1"/>
    </location>
</feature>
<sequence>SIRNRMRRRRGYLIMGKLITKEKMEVECKVVTGKDISGLLRELLRHPLL</sequence>
<dbReference type="AlphaFoldDB" id="A0A0B6YQM1"/>
<reference evidence="1" key="1">
    <citation type="submission" date="2014-12" db="EMBL/GenBank/DDBJ databases">
        <title>Insight into the proteome of Arion vulgaris.</title>
        <authorList>
            <person name="Aradska J."/>
            <person name="Bulat T."/>
            <person name="Smidak R."/>
            <person name="Sarate P."/>
            <person name="Gangsoo J."/>
            <person name="Sialana F."/>
            <person name="Bilban M."/>
            <person name="Lubec G."/>
        </authorList>
    </citation>
    <scope>NUCLEOTIDE SEQUENCE</scope>
    <source>
        <tissue evidence="1">Skin</tissue>
    </source>
</reference>